<dbReference type="AlphaFoldDB" id="A0A2P2PLY8"/>
<organism evidence="1">
    <name type="scientific">Rhizophora mucronata</name>
    <name type="common">Asiatic mangrove</name>
    <dbReference type="NCBI Taxonomy" id="61149"/>
    <lineage>
        <taxon>Eukaryota</taxon>
        <taxon>Viridiplantae</taxon>
        <taxon>Streptophyta</taxon>
        <taxon>Embryophyta</taxon>
        <taxon>Tracheophyta</taxon>
        <taxon>Spermatophyta</taxon>
        <taxon>Magnoliopsida</taxon>
        <taxon>eudicotyledons</taxon>
        <taxon>Gunneridae</taxon>
        <taxon>Pentapetalae</taxon>
        <taxon>rosids</taxon>
        <taxon>fabids</taxon>
        <taxon>Malpighiales</taxon>
        <taxon>Rhizophoraceae</taxon>
        <taxon>Rhizophora</taxon>
    </lineage>
</organism>
<proteinExistence type="predicted"/>
<sequence>MSFCYHVDDFPFPFLSYTGVKLYVQKISFSRRFNNPTKSLFFFY</sequence>
<accession>A0A2P2PLY8</accession>
<reference evidence="1" key="1">
    <citation type="submission" date="2018-02" db="EMBL/GenBank/DDBJ databases">
        <title>Rhizophora mucronata_Transcriptome.</title>
        <authorList>
            <person name="Meera S.P."/>
            <person name="Sreeshan A."/>
            <person name="Augustine A."/>
        </authorList>
    </citation>
    <scope>NUCLEOTIDE SEQUENCE</scope>
    <source>
        <tissue evidence="1">Leaf</tissue>
    </source>
</reference>
<dbReference type="EMBL" id="GGEC01075187">
    <property type="protein sequence ID" value="MBX55671.1"/>
    <property type="molecule type" value="Transcribed_RNA"/>
</dbReference>
<name>A0A2P2PLY8_RHIMU</name>
<protein>
    <submittedName>
        <fullName evidence="1">Uncharacterized protein</fullName>
    </submittedName>
</protein>
<evidence type="ECO:0000313" key="1">
    <source>
        <dbReference type="EMBL" id="MBX55671.1"/>
    </source>
</evidence>